<keyword evidence="1" id="KW-0812">Transmembrane</keyword>
<keyword evidence="1" id="KW-1133">Transmembrane helix</keyword>
<sequence length="102" mass="11284">MPQDPVSNREYEDSLEGFKLWADTELPHGLPFLYAGVGFVTIGLVFSIAAVVGTWLTGLSIPSWGWAAIPILSLFWAHGGWIHGQDARDDLDTDASSLEYRY</sequence>
<dbReference type="Proteomes" id="UP001597185">
    <property type="component" value="Unassembled WGS sequence"/>
</dbReference>
<organism evidence="2 3">
    <name type="scientific">Halorubrum laminariae</name>
    <dbReference type="NCBI Taxonomy" id="1433523"/>
    <lineage>
        <taxon>Archaea</taxon>
        <taxon>Methanobacteriati</taxon>
        <taxon>Methanobacteriota</taxon>
        <taxon>Stenosarchaea group</taxon>
        <taxon>Halobacteria</taxon>
        <taxon>Halobacteriales</taxon>
        <taxon>Haloferacaceae</taxon>
        <taxon>Halorubrum</taxon>
    </lineage>
</organism>
<proteinExistence type="predicted"/>
<feature type="transmembrane region" description="Helical" evidence="1">
    <location>
        <begin position="63"/>
        <end position="82"/>
    </location>
</feature>
<feature type="transmembrane region" description="Helical" evidence="1">
    <location>
        <begin position="32"/>
        <end position="56"/>
    </location>
</feature>
<evidence type="ECO:0000256" key="1">
    <source>
        <dbReference type="SAM" id="Phobius"/>
    </source>
</evidence>
<reference evidence="2 3" key="1">
    <citation type="journal article" date="2019" name="Int. J. Syst. Evol. Microbiol.">
        <title>The Global Catalogue of Microorganisms (GCM) 10K type strain sequencing project: providing services to taxonomists for standard genome sequencing and annotation.</title>
        <authorList>
            <consortium name="The Broad Institute Genomics Platform"/>
            <consortium name="The Broad Institute Genome Sequencing Center for Infectious Disease"/>
            <person name="Wu L."/>
            <person name="Ma J."/>
        </authorList>
    </citation>
    <scope>NUCLEOTIDE SEQUENCE [LARGE SCALE GENOMIC DNA]</scope>
    <source>
        <strain evidence="2 3">CGMCC 1.12689</strain>
    </source>
</reference>
<dbReference type="EMBL" id="JBHUDB010000002">
    <property type="protein sequence ID" value="MFD1570320.1"/>
    <property type="molecule type" value="Genomic_DNA"/>
</dbReference>
<dbReference type="AlphaFoldDB" id="A0ABD6C064"/>
<keyword evidence="3" id="KW-1185">Reference proteome</keyword>
<dbReference type="RefSeq" id="WP_256397201.1">
    <property type="nucleotide sequence ID" value="NZ_JANHDL010000004.1"/>
</dbReference>
<evidence type="ECO:0000313" key="2">
    <source>
        <dbReference type="EMBL" id="MFD1570320.1"/>
    </source>
</evidence>
<keyword evidence="1" id="KW-0472">Membrane</keyword>
<name>A0ABD6C064_9EURY</name>
<accession>A0ABD6C064</accession>
<gene>
    <name evidence="2" type="ORF">ACFR9T_06915</name>
</gene>
<evidence type="ECO:0000313" key="3">
    <source>
        <dbReference type="Proteomes" id="UP001597185"/>
    </source>
</evidence>
<protein>
    <submittedName>
        <fullName evidence="2">Uncharacterized protein</fullName>
    </submittedName>
</protein>
<comment type="caution">
    <text evidence="2">The sequence shown here is derived from an EMBL/GenBank/DDBJ whole genome shotgun (WGS) entry which is preliminary data.</text>
</comment>